<dbReference type="InterPro" id="IPR000682">
    <property type="entry name" value="PCMT"/>
</dbReference>
<evidence type="ECO:0000256" key="4">
    <source>
        <dbReference type="ARBA" id="ARBA00022603"/>
    </source>
</evidence>
<dbReference type="Pfam" id="PF01135">
    <property type="entry name" value="PCMT"/>
    <property type="match status" value="1"/>
</dbReference>
<dbReference type="AlphaFoldDB" id="A0A4P9XMX8"/>
<dbReference type="GO" id="GO:0004719">
    <property type="term" value="F:protein-L-isoaspartate (D-aspartate) O-methyltransferase activity"/>
    <property type="evidence" value="ECO:0007669"/>
    <property type="project" value="UniProtKB-UniRule"/>
</dbReference>
<dbReference type="OrthoDB" id="73890at2759"/>
<name>A0A4P9XMX8_9FUNG</name>
<keyword evidence="3" id="KW-0963">Cytoplasm</keyword>
<dbReference type="Proteomes" id="UP000271241">
    <property type="component" value="Unassembled WGS sequence"/>
</dbReference>
<dbReference type="PANTHER" id="PTHR11579">
    <property type="entry name" value="PROTEIN-L-ISOASPARTATE O-METHYLTRANSFERASE"/>
    <property type="match status" value="1"/>
</dbReference>
<dbReference type="SUPFAM" id="SSF53335">
    <property type="entry name" value="S-adenosyl-L-methionine-dependent methyltransferases"/>
    <property type="match status" value="1"/>
</dbReference>
<protein>
    <recommendedName>
        <fullName evidence="7">Protein-L-isoaspartate O-methyltransferase</fullName>
        <ecNumber evidence="7">2.1.1.77</ecNumber>
    </recommendedName>
</protein>
<evidence type="ECO:0000313" key="9">
    <source>
        <dbReference type="Proteomes" id="UP000271241"/>
    </source>
</evidence>
<dbReference type="CDD" id="cd02440">
    <property type="entry name" value="AdoMet_MTases"/>
    <property type="match status" value="1"/>
</dbReference>
<evidence type="ECO:0000313" key="8">
    <source>
        <dbReference type="EMBL" id="RKP07256.1"/>
    </source>
</evidence>
<accession>A0A4P9XMX8</accession>
<evidence type="ECO:0000256" key="6">
    <source>
        <dbReference type="ARBA" id="ARBA00022691"/>
    </source>
</evidence>
<dbReference type="EC" id="2.1.1.77" evidence="7"/>
<dbReference type="PANTHER" id="PTHR11579:SF0">
    <property type="entry name" value="PROTEIN-L-ISOASPARTATE(D-ASPARTATE) O-METHYLTRANSFERASE"/>
    <property type="match status" value="1"/>
</dbReference>
<keyword evidence="9" id="KW-1185">Reference proteome</keyword>
<comment type="catalytic activity">
    <reaction evidence="7">
        <text>[protein]-L-isoaspartate + S-adenosyl-L-methionine = [protein]-L-isoaspartate alpha-methyl ester + S-adenosyl-L-homocysteine</text>
        <dbReference type="Rhea" id="RHEA:12705"/>
        <dbReference type="Rhea" id="RHEA-COMP:12143"/>
        <dbReference type="Rhea" id="RHEA-COMP:12144"/>
        <dbReference type="ChEBI" id="CHEBI:57856"/>
        <dbReference type="ChEBI" id="CHEBI:59789"/>
        <dbReference type="ChEBI" id="CHEBI:90596"/>
        <dbReference type="ChEBI" id="CHEBI:90598"/>
        <dbReference type="EC" id="2.1.1.77"/>
    </reaction>
</comment>
<dbReference type="EMBL" id="KZ992744">
    <property type="protein sequence ID" value="RKP07256.1"/>
    <property type="molecule type" value="Genomic_DNA"/>
</dbReference>
<gene>
    <name evidence="8" type="ORF">THASP1DRAFT_34951</name>
</gene>
<sequence length="195" mass="20908">MANVDRAHYAPYSPYHDAPKGIGFGATISAPHMHAYALGSLESYLQPGMKALDIGSGSGYLTSCMADMVGETGRVIGVEHVEQLNEHALENIRKDHPEFLDQGRILLVTGDGRLGYPSEGPYDCIHVGAAAAECPSELIAQLKAPGRMFIPVGQHFGQAIVEYDKMEDGTVTKRHVMGVQYVPLTDKASQLAGGI</sequence>
<evidence type="ECO:0000256" key="1">
    <source>
        <dbReference type="ARBA" id="ARBA00004496"/>
    </source>
</evidence>
<dbReference type="GO" id="GO:0032259">
    <property type="term" value="P:methylation"/>
    <property type="evidence" value="ECO:0007669"/>
    <property type="project" value="UniProtKB-KW"/>
</dbReference>
<organism evidence="8 9">
    <name type="scientific">Thamnocephalis sphaerospora</name>
    <dbReference type="NCBI Taxonomy" id="78915"/>
    <lineage>
        <taxon>Eukaryota</taxon>
        <taxon>Fungi</taxon>
        <taxon>Fungi incertae sedis</taxon>
        <taxon>Zoopagomycota</taxon>
        <taxon>Zoopagomycotina</taxon>
        <taxon>Zoopagomycetes</taxon>
        <taxon>Zoopagales</taxon>
        <taxon>Sigmoideomycetaceae</taxon>
        <taxon>Thamnocephalis</taxon>
    </lineage>
</organism>
<evidence type="ECO:0000256" key="3">
    <source>
        <dbReference type="ARBA" id="ARBA00022490"/>
    </source>
</evidence>
<evidence type="ECO:0000256" key="7">
    <source>
        <dbReference type="RuleBase" id="RU003802"/>
    </source>
</evidence>
<comment type="subcellular location">
    <subcellularLocation>
        <location evidence="1">Cytoplasm</location>
    </subcellularLocation>
</comment>
<dbReference type="STRING" id="78915.A0A4P9XMX8"/>
<dbReference type="PROSITE" id="PS01279">
    <property type="entry name" value="PCMT"/>
    <property type="match status" value="1"/>
</dbReference>
<proteinExistence type="inferred from homology"/>
<keyword evidence="5 7" id="KW-0808">Transferase</keyword>
<evidence type="ECO:0000256" key="5">
    <source>
        <dbReference type="ARBA" id="ARBA00022679"/>
    </source>
</evidence>
<keyword evidence="6 7" id="KW-0949">S-adenosyl-L-methionine</keyword>
<evidence type="ECO:0000256" key="2">
    <source>
        <dbReference type="ARBA" id="ARBA00005369"/>
    </source>
</evidence>
<dbReference type="NCBIfam" id="TIGR00080">
    <property type="entry name" value="pimt"/>
    <property type="match status" value="1"/>
</dbReference>
<reference evidence="9" key="1">
    <citation type="journal article" date="2018" name="Nat. Microbiol.">
        <title>Leveraging single-cell genomics to expand the fungal tree of life.</title>
        <authorList>
            <person name="Ahrendt S.R."/>
            <person name="Quandt C.A."/>
            <person name="Ciobanu D."/>
            <person name="Clum A."/>
            <person name="Salamov A."/>
            <person name="Andreopoulos B."/>
            <person name="Cheng J.F."/>
            <person name="Woyke T."/>
            <person name="Pelin A."/>
            <person name="Henrissat B."/>
            <person name="Reynolds N.K."/>
            <person name="Benny G.L."/>
            <person name="Smith M.E."/>
            <person name="James T.Y."/>
            <person name="Grigoriev I.V."/>
        </authorList>
    </citation>
    <scope>NUCLEOTIDE SEQUENCE [LARGE SCALE GENOMIC DNA]</scope>
    <source>
        <strain evidence="9">RSA 1356</strain>
    </source>
</reference>
<comment type="similarity">
    <text evidence="2 7">Belongs to the methyltransferase superfamily. L-isoaspartyl/D-aspartyl protein methyltransferase family.</text>
</comment>
<keyword evidence="4 7" id="KW-0489">Methyltransferase</keyword>
<dbReference type="InterPro" id="IPR029063">
    <property type="entry name" value="SAM-dependent_MTases_sf"/>
</dbReference>
<dbReference type="GO" id="GO:0005737">
    <property type="term" value="C:cytoplasm"/>
    <property type="evidence" value="ECO:0007669"/>
    <property type="project" value="UniProtKB-SubCell"/>
</dbReference>
<dbReference type="Gene3D" id="3.40.50.150">
    <property type="entry name" value="Vaccinia Virus protein VP39"/>
    <property type="match status" value="1"/>
</dbReference>